<evidence type="ECO:0000256" key="1">
    <source>
        <dbReference type="ARBA" id="ARBA00022723"/>
    </source>
</evidence>
<evidence type="ECO:0000259" key="5">
    <source>
        <dbReference type="Pfam" id="PF00692"/>
    </source>
</evidence>
<dbReference type="CDD" id="cd07557">
    <property type="entry name" value="trimeric_dUTPase"/>
    <property type="match status" value="1"/>
</dbReference>
<name>A0A0S0BY33_9GAMA</name>
<gene>
    <name evidence="6" type="primary">BLLF3</name>
</gene>
<dbReference type="Pfam" id="PF00692">
    <property type="entry name" value="dUTPase"/>
    <property type="match status" value="1"/>
</dbReference>
<accession>A0A0S0BY33</accession>
<dbReference type="Gene3D" id="2.70.40.10">
    <property type="match status" value="2"/>
</dbReference>
<evidence type="ECO:0000256" key="2">
    <source>
        <dbReference type="ARBA" id="ARBA00022801"/>
    </source>
</evidence>
<keyword evidence="3" id="KW-0460">Magnesium</keyword>
<dbReference type="GO" id="GO:0046080">
    <property type="term" value="P:dUTP metabolic process"/>
    <property type="evidence" value="ECO:0007669"/>
    <property type="project" value="InterPro"/>
</dbReference>
<evidence type="ECO:0000256" key="3">
    <source>
        <dbReference type="ARBA" id="ARBA00022842"/>
    </source>
</evidence>
<feature type="domain" description="dUTPase-like" evidence="5">
    <location>
        <begin position="121"/>
        <end position="227"/>
    </location>
</feature>
<dbReference type="SUPFAM" id="SSF51283">
    <property type="entry name" value="dUTPase-like"/>
    <property type="match status" value="2"/>
</dbReference>
<evidence type="ECO:0000256" key="4">
    <source>
        <dbReference type="ARBA" id="ARBA00023080"/>
    </source>
</evidence>
<reference evidence="6 7" key="1">
    <citation type="journal article" date="2015" name="Virology">
        <title>The genomic sequence of lymphocryptovirus from cynomolgus macaque.</title>
        <authorList>
            <person name="Kamperschroer C."/>
            <person name="Gosink M.M."/>
            <person name="Kumpf S.W."/>
            <person name="O'Donnell L.M."/>
            <person name="Tartaro K.R."/>
        </authorList>
    </citation>
    <scope>NUCLEOTIDE SEQUENCE [LARGE SCALE GENOMIC DNA]</scope>
    <source>
        <strain evidence="6">Pfe-lcl-E3</strain>
    </source>
</reference>
<keyword evidence="7" id="KW-1185">Reference proteome</keyword>
<evidence type="ECO:0000313" key="6">
    <source>
        <dbReference type="EMBL" id="ALF03228.1"/>
    </source>
</evidence>
<dbReference type="GO" id="GO:0004170">
    <property type="term" value="F:dUTP diphosphatase activity"/>
    <property type="evidence" value="ECO:0007669"/>
    <property type="project" value="InterPro"/>
</dbReference>
<dbReference type="KEGG" id="vg:65099652"/>
<dbReference type="GeneID" id="65099652"/>
<keyword evidence="1" id="KW-0479">Metal-binding</keyword>
<dbReference type="InterPro" id="IPR029054">
    <property type="entry name" value="dUTPase-like"/>
</dbReference>
<protein>
    <submittedName>
        <fullName evidence="6">BLLF3</fullName>
    </submittedName>
</protein>
<proteinExistence type="inferred from homology"/>
<dbReference type="GO" id="GO:0046872">
    <property type="term" value="F:metal ion binding"/>
    <property type="evidence" value="ECO:0007669"/>
    <property type="project" value="UniProtKB-KW"/>
</dbReference>
<dbReference type="HAMAP" id="MF_04031">
    <property type="entry name" value="HSV_DUT"/>
    <property type="match status" value="1"/>
</dbReference>
<dbReference type="InterPro" id="IPR033704">
    <property type="entry name" value="dUTPase_trimeric"/>
</dbReference>
<dbReference type="InterPro" id="IPR036157">
    <property type="entry name" value="dUTPase-like_sf"/>
</dbReference>
<dbReference type="InterPro" id="IPR034745">
    <property type="entry name" value="HSV_DUT"/>
</dbReference>
<keyword evidence="4" id="KW-0546">Nucleotide metabolism</keyword>
<sequence length="279" mass="31117">MEACPRIRYAFQNDKLLFQQASAGRLTLVNKTTILLRPMRTTAVDLGLYARPPEGHGLMLWGSTSRPITSHVGIIDPGYTGELRLILQNQRRYNSTLRPSELKIHLAAFRYATPQLEEDRGPISRPQYPGDVGLDVSLPQDLAIFPHQTVSVTLSMPPPPIHHHRPTIFGRSGLAMQGILVKPGRWRRGGVSVSLTNFGEQTVFLNKYRRFCQLVYLHKHHLTSFYSPHSDASVLGPRTLFRWAGCVFEEDPDLALGGNGLRAALEGGREQRGFGSSGQ</sequence>
<evidence type="ECO:0000313" key="7">
    <source>
        <dbReference type="Proteomes" id="UP000147540"/>
    </source>
</evidence>
<keyword evidence="2" id="KW-0378">Hydrolase</keyword>
<dbReference type="EMBL" id="KP676001">
    <property type="protein sequence ID" value="ALF03228.1"/>
    <property type="molecule type" value="Genomic_DNA"/>
</dbReference>
<dbReference type="Proteomes" id="UP000147540">
    <property type="component" value="Segment"/>
</dbReference>
<dbReference type="RefSeq" id="YP_010084655.1">
    <property type="nucleotide sequence ID" value="NC_055142.1"/>
</dbReference>
<organism evidence="6 7">
    <name type="scientific">macacine gammaherpesvirus 10</name>
    <dbReference type="NCBI Taxonomy" id="2560569"/>
    <lineage>
        <taxon>Viruses</taxon>
        <taxon>Duplodnaviria</taxon>
        <taxon>Heunggongvirae</taxon>
        <taxon>Peploviricota</taxon>
        <taxon>Herviviricetes</taxon>
        <taxon>Herpesvirales</taxon>
        <taxon>Orthoherpesviridae</taxon>
        <taxon>Gammaherpesvirinae</taxon>
        <taxon>Lymphocryptovirus</taxon>
        <taxon>Lymphocryptovirus macacinegamma10</taxon>
    </lineage>
</organism>